<gene>
    <name evidence="7" type="ORF">Vretifemale_5774</name>
    <name evidence="8" type="ORF">Vretimale_5677</name>
</gene>
<evidence type="ECO:0000256" key="3">
    <source>
        <dbReference type="ARBA" id="ARBA00022989"/>
    </source>
</evidence>
<accession>A0A8J4G600</accession>
<evidence type="ECO:0000313" key="8">
    <source>
        <dbReference type="EMBL" id="GIM00751.1"/>
    </source>
</evidence>
<feature type="transmembrane region" description="Helical" evidence="5">
    <location>
        <begin position="181"/>
        <end position="198"/>
    </location>
</feature>
<proteinExistence type="predicted"/>
<feature type="transmembrane region" description="Helical" evidence="5">
    <location>
        <begin position="238"/>
        <end position="257"/>
    </location>
</feature>
<evidence type="ECO:0000256" key="2">
    <source>
        <dbReference type="ARBA" id="ARBA00022692"/>
    </source>
</evidence>
<evidence type="ECO:0000313" key="7">
    <source>
        <dbReference type="EMBL" id="GIL76037.1"/>
    </source>
</evidence>
<dbReference type="InterPro" id="IPR004853">
    <property type="entry name" value="Sugar_P_trans_dom"/>
</dbReference>
<evidence type="ECO:0000313" key="10">
    <source>
        <dbReference type="Proteomes" id="UP000747110"/>
    </source>
</evidence>
<organism evidence="8 9">
    <name type="scientific">Volvox reticuliferus</name>
    <dbReference type="NCBI Taxonomy" id="1737510"/>
    <lineage>
        <taxon>Eukaryota</taxon>
        <taxon>Viridiplantae</taxon>
        <taxon>Chlorophyta</taxon>
        <taxon>core chlorophytes</taxon>
        <taxon>Chlorophyceae</taxon>
        <taxon>CS clade</taxon>
        <taxon>Chlamydomonadales</taxon>
        <taxon>Volvocaceae</taxon>
        <taxon>Volvox</taxon>
    </lineage>
</organism>
<feature type="transmembrane region" description="Helical" evidence="5">
    <location>
        <begin position="87"/>
        <end position="110"/>
    </location>
</feature>
<evidence type="ECO:0000256" key="5">
    <source>
        <dbReference type="SAM" id="Phobius"/>
    </source>
</evidence>
<dbReference type="EMBL" id="BNCP01000008">
    <property type="protein sequence ID" value="GIL76037.1"/>
    <property type="molecule type" value="Genomic_DNA"/>
</dbReference>
<dbReference type="Proteomes" id="UP000722791">
    <property type="component" value="Unassembled WGS sequence"/>
</dbReference>
<keyword evidence="10" id="KW-1185">Reference proteome</keyword>
<feature type="transmembrane region" description="Helical" evidence="5">
    <location>
        <begin position="306"/>
        <end position="324"/>
    </location>
</feature>
<sequence>MKTDPEEPGRNALSVGTAITGALQTSMSERTAERKALLDNKDKPSLKIKSGWLRVVLAVLVSAAWMTVSSGLIIVNKYIMVDLRFKYPMTVSVMGMAMSGLLSFICCRVLRIVDTHAVVRPHFWIARILPIGFFMALTLWTGNEVYLYLTVAFIQMLKAFTPVVTMVCLFVARLEDPTRPMIASVLLTAVGTAVAAYGEVHMSIVGLAIMFTSETAESIRLVMTQFLLVGLKFHPIEGLMYLAPACCIWLFLGSAIWEVPVILTTGDMGIVRANPGLFLTSAVMGFAVNTLAYTTIKLASSLTLKVLGTVKNTLLVVCGVFFFAEVVTGVQGFGYIISLTGFAWYNYIKMNQIASGAGASGGHHHLEPAGKGSIDDGGSSRK</sequence>
<dbReference type="InterPro" id="IPR050186">
    <property type="entry name" value="TPT_transporter"/>
</dbReference>
<dbReference type="PANTHER" id="PTHR11132">
    <property type="entry name" value="SOLUTE CARRIER FAMILY 35"/>
    <property type="match status" value="1"/>
</dbReference>
<protein>
    <recommendedName>
        <fullName evidence="6">Sugar phosphate transporter domain-containing protein</fullName>
    </recommendedName>
</protein>
<dbReference type="AlphaFoldDB" id="A0A8J4G600"/>
<dbReference type="EMBL" id="BNCQ01000008">
    <property type="protein sequence ID" value="GIM00751.1"/>
    <property type="molecule type" value="Genomic_DNA"/>
</dbReference>
<reference evidence="8" key="1">
    <citation type="journal article" date="2021" name="Proc. Natl. Acad. Sci. U.S.A.">
        <title>Three genomes in the algal genus Volvox reveal the fate of a haploid sex-determining region after a transition to homothallism.</title>
        <authorList>
            <person name="Yamamoto K."/>
            <person name="Hamaji T."/>
            <person name="Kawai-Toyooka H."/>
            <person name="Matsuzaki R."/>
            <person name="Takahashi F."/>
            <person name="Nishimura Y."/>
            <person name="Kawachi M."/>
            <person name="Noguchi H."/>
            <person name="Minakuchi Y."/>
            <person name="Umen J.G."/>
            <person name="Toyoda A."/>
            <person name="Nozaki H."/>
        </authorList>
    </citation>
    <scope>NUCLEOTIDE SEQUENCE</scope>
    <source>
        <strain evidence="8">NIES-3785</strain>
        <strain evidence="7">NIES-3786</strain>
    </source>
</reference>
<keyword evidence="3 5" id="KW-1133">Transmembrane helix</keyword>
<dbReference type="GO" id="GO:0016020">
    <property type="term" value="C:membrane"/>
    <property type="evidence" value="ECO:0007669"/>
    <property type="project" value="UniProtKB-SubCell"/>
</dbReference>
<dbReference type="Pfam" id="PF03151">
    <property type="entry name" value="TPT"/>
    <property type="match status" value="1"/>
</dbReference>
<feature type="domain" description="Sugar phosphate transporter" evidence="6">
    <location>
        <begin position="60"/>
        <end position="346"/>
    </location>
</feature>
<dbReference type="Proteomes" id="UP000747110">
    <property type="component" value="Unassembled WGS sequence"/>
</dbReference>
<evidence type="ECO:0000256" key="4">
    <source>
        <dbReference type="ARBA" id="ARBA00023136"/>
    </source>
</evidence>
<evidence type="ECO:0000313" key="9">
    <source>
        <dbReference type="Proteomes" id="UP000722791"/>
    </source>
</evidence>
<feature type="transmembrane region" description="Helical" evidence="5">
    <location>
        <begin position="122"/>
        <end position="140"/>
    </location>
</feature>
<dbReference type="OrthoDB" id="6418713at2759"/>
<evidence type="ECO:0000259" key="6">
    <source>
        <dbReference type="Pfam" id="PF03151"/>
    </source>
</evidence>
<feature type="transmembrane region" description="Helical" evidence="5">
    <location>
        <begin position="146"/>
        <end position="172"/>
    </location>
</feature>
<comment type="caution">
    <text evidence="8">The sequence shown here is derived from an EMBL/GenBank/DDBJ whole genome shotgun (WGS) entry which is preliminary data.</text>
</comment>
<comment type="subcellular location">
    <subcellularLocation>
        <location evidence="1">Membrane</location>
        <topology evidence="1">Multi-pass membrane protein</topology>
    </subcellularLocation>
</comment>
<evidence type="ECO:0000256" key="1">
    <source>
        <dbReference type="ARBA" id="ARBA00004141"/>
    </source>
</evidence>
<feature type="transmembrane region" description="Helical" evidence="5">
    <location>
        <begin position="51"/>
        <end position="75"/>
    </location>
</feature>
<keyword evidence="4 5" id="KW-0472">Membrane</keyword>
<keyword evidence="2 5" id="KW-0812">Transmembrane</keyword>
<feature type="transmembrane region" description="Helical" evidence="5">
    <location>
        <begin position="277"/>
        <end position="294"/>
    </location>
</feature>
<name>A0A8J4G600_9CHLO</name>